<dbReference type="AlphaFoldDB" id="A0A218MAU0"/>
<geneLocation type="plasmid" evidence="1">
    <name>p14057B</name>
</geneLocation>
<gene>
    <name evidence="1" type="primary">higB</name>
</gene>
<reference evidence="1" key="1">
    <citation type="journal article" date="2018" name="Virulence">
        <title>Coexistence of two novel resistance plasmids, blaKPC-2-carrying p14057A and tetA(A) -carrying p14057B, in Pseudomonas aeruginosa.</title>
        <authorList>
            <person name="Shi L."/>
            <person name="Liang Q."/>
            <person name="Feng J."/>
            <person name="Zhan Z."/>
            <person name="Zhao Y."/>
            <person name="Yang W."/>
            <person name="Yang H."/>
            <person name="Chen Y."/>
            <person name="Huang M."/>
            <person name="Tong Y."/>
            <person name="Li X."/>
            <person name="Yin Z."/>
            <person name="Wang J."/>
            <person name="Zhou D."/>
        </authorList>
    </citation>
    <scope>NUCLEOTIDE SEQUENCE</scope>
    <source>
        <plasmid evidence="1">p14057B</plasmid>
    </source>
</reference>
<dbReference type="RefSeq" id="WP_172689471.1">
    <property type="nucleotide sequence ID" value="NZ_CP077975.1"/>
</dbReference>
<proteinExistence type="predicted"/>
<dbReference type="InterPro" id="IPR035093">
    <property type="entry name" value="RelE/ParE_toxin_dom_sf"/>
</dbReference>
<sequence>MLTSKSFKSKALKRLNSGDVSKVHPDHVEVIQDILAIMKATSALQDVDLPGMRLHSWKGGGDKKAKTWSLDVSGNFRLLFKHDKETGLFYDLDYDDPH</sequence>
<evidence type="ECO:0000313" key="1">
    <source>
        <dbReference type="EMBL" id="ASD54111.1"/>
    </source>
</evidence>
<protein>
    <submittedName>
        <fullName evidence="1">HigB-like toxin</fullName>
    </submittedName>
</protein>
<dbReference type="InterPro" id="IPR007711">
    <property type="entry name" value="HigB-1"/>
</dbReference>
<dbReference type="SUPFAM" id="SSF143011">
    <property type="entry name" value="RelE-like"/>
    <property type="match status" value="1"/>
</dbReference>
<dbReference type="Pfam" id="PF05015">
    <property type="entry name" value="HigB-like_toxin"/>
    <property type="match status" value="1"/>
</dbReference>
<organism evidence="1">
    <name type="scientific">Pseudomonas aeruginosa</name>
    <dbReference type="NCBI Taxonomy" id="287"/>
    <lineage>
        <taxon>Bacteria</taxon>
        <taxon>Pseudomonadati</taxon>
        <taxon>Pseudomonadota</taxon>
        <taxon>Gammaproteobacteria</taxon>
        <taxon>Pseudomonadales</taxon>
        <taxon>Pseudomonadaceae</taxon>
        <taxon>Pseudomonas</taxon>
    </lineage>
</organism>
<accession>A0A218MAU0</accession>
<name>A0A218MAU0_PSEAI</name>
<dbReference type="Gene3D" id="3.30.2310.20">
    <property type="entry name" value="RelE-like"/>
    <property type="match status" value="1"/>
</dbReference>
<keyword evidence="1" id="KW-0614">Plasmid</keyword>
<dbReference type="EMBL" id="KY296096">
    <property type="protein sequence ID" value="ASD54111.1"/>
    <property type="molecule type" value="Genomic_DNA"/>
</dbReference>